<organism evidence="2">
    <name type="scientific">Ostreococcus mediterraneus</name>
    <dbReference type="NCBI Taxonomy" id="1486918"/>
    <lineage>
        <taxon>Eukaryota</taxon>
        <taxon>Viridiplantae</taxon>
        <taxon>Chlorophyta</taxon>
        <taxon>Mamiellophyceae</taxon>
        <taxon>Mamiellales</taxon>
        <taxon>Bathycoccaceae</taxon>
        <taxon>Ostreococcus</taxon>
    </lineage>
</organism>
<evidence type="ECO:0000313" key="2">
    <source>
        <dbReference type="EMBL" id="CAD8809518.1"/>
    </source>
</evidence>
<name>A0A7S0WA70_9CHLO</name>
<sequence length="115" mass="12103">MSASALAFTASLADVRVASTSTSKPSSSHTRASKSKSMPSVRCGNAYENGLFAPIVRVARDVIGVKRFNQIRGKAIALHSQVIGEFCDEFGIDSKGKQSLIRTAKANGGKLGFLA</sequence>
<protein>
    <recommendedName>
        <fullName evidence="3">Protein PROTON GRADIENT REGULATION 5, chloroplastic</fullName>
    </recommendedName>
</protein>
<dbReference type="GO" id="GO:0009773">
    <property type="term" value="P:photosynthetic electron transport in photosystem I"/>
    <property type="evidence" value="ECO:0007669"/>
    <property type="project" value="InterPro"/>
</dbReference>
<evidence type="ECO:0008006" key="3">
    <source>
        <dbReference type="Google" id="ProtNLM"/>
    </source>
</evidence>
<dbReference type="PANTHER" id="PTHR35709">
    <property type="entry name" value="PROTEIN PROTON GRADIENT REGULATION 5, CHLOROPLASTIC"/>
    <property type="match status" value="1"/>
</dbReference>
<dbReference type="GO" id="GO:0009507">
    <property type="term" value="C:chloroplast"/>
    <property type="evidence" value="ECO:0007669"/>
    <property type="project" value="TreeGrafter"/>
</dbReference>
<proteinExistence type="predicted"/>
<dbReference type="GO" id="GO:0009644">
    <property type="term" value="P:response to high light intensity"/>
    <property type="evidence" value="ECO:0007669"/>
    <property type="project" value="InterPro"/>
</dbReference>
<dbReference type="InterPro" id="IPR037497">
    <property type="entry name" value="PGR5"/>
</dbReference>
<evidence type="ECO:0000256" key="1">
    <source>
        <dbReference type="SAM" id="MobiDB-lite"/>
    </source>
</evidence>
<dbReference type="AlphaFoldDB" id="A0A7S0WA70"/>
<reference evidence="2" key="1">
    <citation type="submission" date="2021-01" db="EMBL/GenBank/DDBJ databases">
        <authorList>
            <person name="Corre E."/>
            <person name="Pelletier E."/>
            <person name="Niang G."/>
            <person name="Scheremetjew M."/>
            <person name="Finn R."/>
            <person name="Kale V."/>
            <person name="Holt S."/>
            <person name="Cochrane G."/>
            <person name="Meng A."/>
            <person name="Brown T."/>
            <person name="Cohen L."/>
        </authorList>
    </citation>
    <scope>NUCLEOTIDE SEQUENCE</scope>
    <source>
        <strain evidence="2">Clade-D-RCC1621</strain>
    </source>
</reference>
<dbReference type="PANTHER" id="PTHR35709:SF1">
    <property type="entry name" value="PROTEIN PROTON GRADIENT REGULATION 5, CHLOROPLASTIC"/>
    <property type="match status" value="1"/>
</dbReference>
<gene>
    <name evidence="2" type="ORF">OMED0930_LOCUS611</name>
</gene>
<dbReference type="EMBL" id="HBFO01000864">
    <property type="protein sequence ID" value="CAD8809518.1"/>
    <property type="molecule type" value="Transcribed_RNA"/>
</dbReference>
<feature type="compositionally biased region" description="Low complexity" evidence="1">
    <location>
        <begin position="17"/>
        <end position="30"/>
    </location>
</feature>
<feature type="region of interest" description="Disordered" evidence="1">
    <location>
        <begin position="17"/>
        <end position="40"/>
    </location>
</feature>
<dbReference type="GO" id="GO:0009055">
    <property type="term" value="F:electron transfer activity"/>
    <property type="evidence" value="ECO:0007669"/>
    <property type="project" value="TreeGrafter"/>
</dbReference>
<accession>A0A7S0WA70</accession>